<evidence type="ECO:0000313" key="1">
    <source>
        <dbReference type="EMBL" id="KAG7333232.1"/>
    </source>
</evidence>
<accession>A0A9D3SQW1</accession>
<protein>
    <submittedName>
        <fullName evidence="1">Uncharacterized protein</fullName>
    </submittedName>
</protein>
<organism evidence="1 2">
    <name type="scientific">Hemibagrus wyckioides</name>
    <dbReference type="NCBI Taxonomy" id="337641"/>
    <lineage>
        <taxon>Eukaryota</taxon>
        <taxon>Metazoa</taxon>
        <taxon>Chordata</taxon>
        <taxon>Craniata</taxon>
        <taxon>Vertebrata</taxon>
        <taxon>Euteleostomi</taxon>
        <taxon>Actinopterygii</taxon>
        <taxon>Neopterygii</taxon>
        <taxon>Teleostei</taxon>
        <taxon>Ostariophysi</taxon>
        <taxon>Siluriformes</taxon>
        <taxon>Bagridae</taxon>
        <taxon>Hemibagrus</taxon>
    </lineage>
</organism>
<dbReference type="Proteomes" id="UP000824219">
    <property type="component" value="Linkage Group LG04"/>
</dbReference>
<name>A0A9D3SQW1_9TELE</name>
<dbReference type="EMBL" id="JAHKSW010000004">
    <property type="protein sequence ID" value="KAG7333232.1"/>
    <property type="molecule type" value="Genomic_DNA"/>
</dbReference>
<gene>
    <name evidence="1" type="ORF">KOW79_003367</name>
</gene>
<reference evidence="1 2" key="1">
    <citation type="submission" date="2021-06" db="EMBL/GenBank/DDBJ databases">
        <title>Chromosome-level genome assembly of the red-tail catfish (Hemibagrus wyckioides).</title>
        <authorList>
            <person name="Shao F."/>
        </authorList>
    </citation>
    <scope>NUCLEOTIDE SEQUENCE [LARGE SCALE GENOMIC DNA]</scope>
    <source>
        <strain evidence="1">EC202008001</strain>
        <tissue evidence="1">Blood</tissue>
    </source>
</reference>
<dbReference type="AlphaFoldDB" id="A0A9D3SQW1"/>
<proteinExistence type="predicted"/>
<evidence type="ECO:0000313" key="2">
    <source>
        <dbReference type="Proteomes" id="UP000824219"/>
    </source>
</evidence>
<keyword evidence="2" id="KW-1185">Reference proteome</keyword>
<dbReference type="PROSITE" id="PS51257">
    <property type="entry name" value="PROKAR_LIPOPROTEIN"/>
    <property type="match status" value="1"/>
</dbReference>
<sequence length="121" mass="12558">MKRNLESRLLMINCVVGNQSGGADLSGAGVWVQGCAQINSFLFKPVSGELSGVEQSWLISAAVSGVRPCQPQERSGAWGSRLSGCSLLPLPLLTASTVLLAPANLSPFLSLVLFTEKAGAA</sequence>
<comment type="caution">
    <text evidence="1">The sequence shown here is derived from an EMBL/GenBank/DDBJ whole genome shotgun (WGS) entry which is preliminary data.</text>
</comment>